<dbReference type="RefSeq" id="WP_133905217.1">
    <property type="nucleotide sequence ID" value="NZ_SOCP01000009.1"/>
</dbReference>
<evidence type="ECO:0000256" key="1">
    <source>
        <dbReference type="SAM" id="MobiDB-lite"/>
    </source>
</evidence>
<gene>
    <name evidence="2" type="ORF">CLV71_109169</name>
</gene>
<proteinExistence type="predicted"/>
<evidence type="ECO:0000313" key="2">
    <source>
        <dbReference type="EMBL" id="TDV47934.1"/>
    </source>
</evidence>
<name>A0A4R7VFB8_9PSEU</name>
<reference evidence="2 3" key="1">
    <citation type="submission" date="2019-03" db="EMBL/GenBank/DDBJ databases">
        <title>Genomic Encyclopedia of Archaeal and Bacterial Type Strains, Phase II (KMG-II): from individual species to whole genera.</title>
        <authorList>
            <person name="Goeker M."/>
        </authorList>
    </citation>
    <scope>NUCLEOTIDE SEQUENCE [LARGE SCALE GENOMIC DNA]</scope>
    <source>
        <strain evidence="2 3">DSM 45499</strain>
    </source>
</reference>
<organism evidence="2 3">
    <name type="scientific">Actinophytocola oryzae</name>
    <dbReference type="NCBI Taxonomy" id="502181"/>
    <lineage>
        <taxon>Bacteria</taxon>
        <taxon>Bacillati</taxon>
        <taxon>Actinomycetota</taxon>
        <taxon>Actinomycetes</taxon>
        <taxon>Pseudonocardiales</taxon>
        <taxon>Pseudonocardiaceae</taxon>
    </lineage>
</organism>
<dbReference type="EMBL" id="SOCP01000009">
    <property type="protein sequence ID" value="TDV47934.1"/>
    <property type="molecule type" value="Genomic_DNA"/>
</dbReference>
<evidence type="ECO:0000313" key="3">
    <source>
        <dbReference type="Proteomes" id="UP000294927"/>
    </source>
</evidence>
<dbReference type="Proteomes" id="UP000294927">
    <property type="component" value="Unassembled WGS sequence"/>
</dbReference>
<dbReference type="AlphaFoldDB" id="A0A4R7VFB8"/>
<feature type="region of interest" description="Disordered" evidence="1">
    <location>
        <begin position="32"/>
        <end position="59"/>
    </location>
</feature>
<sequence>MDGVTRDVDDASTATPIFESLLVEHGLTWTEDRDVPAAPSGTTRDGTAGWFEPNTVSPN</sequence>
<accession>A0A4R7VFB8</accession>
<protein>
    <submittedName>
        <fullName evidence="2">Uncharacterized protein</fullName>
    </submittedName>
</protein>
<keyword evidence="3" id="KW-1185">Reference proteome</keyword>
<comment type="caution">
    <text evidence="2">The sequence shown here is derived from an EMBL/GenBank/DDBJ whole genome shotgun (WGS) entry which is preliminary data.</text>
</comment>